<dbReference type="RefSeq" id="WP_196956067.1">
    <property type="nucleotide sequence ID" value="NZ_JADWYK010000010.1"/>
</dbReference>
<organism evidence="1 2">
    <name type="scientific">Hymenobacter guriensis</name>
    <dbReference type="NCBI Taxonomy" id="2793065"/>
    <lineage>
        <taxon>Bacteria</taxon>
        <taxon>Pseudomonadati</taxon>
        <taxon>Bacteroidota</taxon>
        <taxon>Cytophagia</taxon>
        <taxon>Cytophagales</taxon>
        <taxon>Hymenobacteraceae</taxon>
        <taxon>Hymenobacter</taxon>
    </lineage>
</organism>
<keyword evidence="2" id="KW-1185">Reference proteome</keyword>
<evidence type="ECO:0000313" key="1">
    <source>
        <dbReference type="EMBL" id="MBG8555047.1"/>
    </source>
</evidence>
<gene>
    <name evidence="1" type="ORF">I5L79_15950</name>
</gene>
<proteinExistence type="predicted"/>
<reference evidence="1 2" key="1">
    <citation type="submission" date="2020-11" db="EMBL/GenBank/DDBJ databases">
        <title>Hymenobacter sp.</title>
        <authorList>
            <person name="Kim M.K."/>
        </authorList>
    </citation>
    <scope>NUCLEOTIDE SEQUENCE [LARGE SCALE GENOMIC DNA]</scope>
    <source>
        <strain evidence="1 2">BT594</strain>
    </source>
</reference>
<accession>A0ABS0L6Q8</accession>
<evidence type="ECO:0000313" key="2">
    <source>
        <dbReference type="Proteomes" id="UP000601099"/>
    </source>
</evidence>
<dbReference type="Proteomes" id="UP000601099">
    <property type="component" value="Unassembled WGS sequence"/>
</dbReference>
<protein>
    <submittedName>
        <fullName evidence="1">Uncharacterized protein</fullName>
    </submittedName>
</protein>
<dbReference type="EMBL" id="JADWYK010000010">
    <property type="protein sequence ID" value="MBG8555047.1"/>
    <property type="molecule type" value="Genomic_DNA"/>
</dbReference>
<sequence length="158" mass="17897">MASALLTRDEHLEAFYKSFLAKRYRKSALEELEREKKKASKKPLAKAATGPSLDALGRLLDERFCQLLPKGNARQDQDFVRRAIAKFKLTNCYVLSEDERYDQQSISVEVALTEIVSVGPTSLIFFMPSQVAYLEGHSPGERYLCLREGEASDASYIR</sequence>
<comment type="caution">
    <text evidence="1">The sequence shown here is derived from an EMBL/GenBank/DDBJ whole genome shotgun (WGS) entry which is preliminary data.</text>
</comment>
<name>A0ABS0L6Q8_9BACT</name>